<evidence type="ECO:0000259" key="4">
    <source>
        <dbReference type="PROSITE" id="PS50067"/>
    </source>
</evidence>
<dbReference type="AlphaFoldDB" id="A0A8J2K856"/>
<dbReference type="GO" id="GO:0007018">
    <property type="term" value="P:microtubule-based movement"/>
    <property type="evidence" value="ECO:0007669"/>
    <property type="project" value="InterPro"/>
</dbReference>
<accession>A0A8J2K856</accession>
<dbReference type="InterPro" id="IPR001752">
    <property type="entry name" value="Kinesin_motor_dom"/>
</dbReference>
<evidence type="ECO:0000256" key="3">
    <source>
        <dbReference type="PROSITE-ProRule" id="PRU00283"/>
    </source>
</evidence>
<sequence length="147" mass="16313">MKFCSFFSDGEQSEICAASGAELVASVLGGEDGCFVSLGYCTQGKKQTMFGRPANLKMGVVPTTVSWLFKCIHEQKQKTGSRFSVRVSAVEVTGGSGHEVIHDLLLPFAKGTSSFQLFLMKFISQGRLRQKKQFRLYGYKQRDPRIN</sequence>
<dbReference type="GO" id="GO:0015630">
    <property type="term" value="C:microtubule cytoskeleton"/>
    <property type="evidence" value="ECO:0007669"/>
    <property type="project" value="UniProtKB-ARBA"/>
</dbReference>
<dbReference type="PANTHER" id="PTHR21608">
    <property type="entry name" value="KINESIN-LIKE PROTEIN CG14535"/>
    <property type="match status" value="1"/>
</dbReference>
<name>A0A8J2K856_9HEXA</name>
<dbReference type="Pfam" id="PF00225">
    <property type="entry name" value="Kinesin"/>
    <property type="match status" value="1"/>
</dbReference>
<dbReference type="GO" id="GO:0005524">
    <property type="term" value="F:ATP binding"/>
    <property type="evidence" value="ECO:0007669"/>
    <property type="project" value="InterPro"/>
</dbReference>
<keyword evidence="6" id="KW-1185">Reference proteome</keyword>
<evidence type="ECO:0000313" key="5">
    <source>
        <dbReference type="EMBL" id="CAG7731199.1"/>
    </source>
</evidence>
<protein>
    <recommendedName>
        <fullName evidence="4">Kinesin motor domain-containing protein</fullName>
    </recommendedName>
</protein>
<comment type="caution">
    <text evidence="3">Lacks conserved residue(s) required for the propagation of feature annotation.</text>
</comment>
<dbReference type="PROSITE" id="PS50067">
    <property type="entry name" value="KINESIN_MOTOR_2"/>
    <property type="match status" value="1"/>
</dbReference>
<dbReference type="InterPro" id="IPR027640">
    <property type="entry name" value="Kinesin-like_fam"/>
</dbReference>
<evidence type="ECO:0000313" key="6">
    <source>
        <dbReference type="Proteomes" id="UP000708208"/>
    </source>
</evidence>
<dbReference type="EMBL" id="CAJVCH010207819">
    <property type="protein sequence ID" value="CAG7731199.1"/>
    <property type="molecule type" value="Genomic_DNA"/>
</dbReference>
<keyword evidence="2" id="KW-0963">Cytoplasm</keyword>
<dbReference type="GO" id="GO:0008017">
    <property type="term" value="F:microtubule binding"/>
    <property type="evidence" value="ECO:0007669"/>
    <property type="project" value="InterPro"/>
</dbReference>
<reference evidence="5" key="1">
    <citation type="submission" date="2021-06" db="EMBL/GenBank/DDBJ databases">
        <authorList>
            <person name="Hodson N. C."/>
            <person name="Mongue J. A."/>
            <person name="Jaron S. K."/>
        </authorList>
    </citation>
    <scope>NUCLEOTIDE SEQUENCE</scope>
</reference>
<comment type="caution">
    <text evidence="5">The sequence shown here is derived from an EMBL/GenBank/DDBJ whole genome shotgun (WGS) entry which is preliminary data.</text>
</comment>
<feature type="domain" description="Kinesin motor" evidence="4">
    <location>
        <begin position="1"/>
        <end position="147"/>
    </location>
</feature>
<dbReference type="Proteomes" id="UP000708208">
    <property type="component" value="Unassembled WGS sequence"/>
</dbReference>
<dbReference type="PANTHER" id="PTHR21608:SF7">
    <property type="entry name" value="KINESIN-LIKE PROTEIN CG14535"/>
    <property type="match status" value="1"/>
</dbReference>
<comment type="similarity">
    <text evidence="3">Belongs to the TRAFAC class myosin-kinesin ATPase superfamily. Kinesin family.</text>
</comment>
<keyword evidence="2" id="KW-0206">Cytoskeleton</keyword>
<gene>
    <name evidence="5" type="ORF">AFUS01_LOCUS19805</name>
</gene>
<comment type="subcellular location">
    <subcellularLocation>
        <location evidence="1">Cytoplasm</location>
        <location evidence="1">Cytoskeleton</location>
    </subcellularLocation>
</comment>
<proteinExistence type="inferred from homology"/>
<dbReference type="OrthoDB" id="8862460at2759"/>
<evidence type="ECO:0000256" key="1">
    <source>
        <dbReference type="ARBA" id="ARBA00004245"/>
    </source>
</evidence>
<organism evidence="5 6">
    <name type="scientific">Allacma fusca</name>
    <dbReference type="NCBI Taxonomy" id="39272"/>
    <lineage>
        <taxon>Eukaryota</taxon>
        <taxon>Metazoa</taxon>
        <taxon>Ecdysozoa</taxon>
        <taxon>Arthropoda</taxon>
        <taxon>Hexapoda</taxon>
        <taxon>Collembola</taxon>
        <taxon>Symphypleona</taxon>
        <taxon>Sminthuridae</taxon>
        <taxon>Allacma</taxon>
    </lineage>
</organism>
<dbReference type="GO" id="GO:0003777">
    <property type="term" value="F:microtubule motor activity"/>
    <property type="evidence" value="ECO:0007669"/>
    <property type="project" value="InterPro"/>
</dbReference>
<evidence type="ECO:0000256" key="2">
    <source>
        <dbReference type="ARBA" id="ARBA00023212"/>
    </source>
</evidence>